<proteinExistence type="predicted"/>
<sequence>MDGSGQASTHADALQRGLISHCYRMLASITEALEVAESARGSYEFATRECLTRAGSRPLPTDLAAASDDPEGELHQRSEVLWLEPIPSDLADHHPIDLGYIAALQHVPAPQRAATLLHNLEGWPLNQVTDLLGPVELPPLHAPMPSVTDDALLARYREAFEQYDVPAIVTFFADDAVWEMPPFTSWFRGPRNIGRLISTHCPAKGPGDQLMVPIHANHQPAFAVYMRDPKDNVHRAFQIQVLALTAVGIVHAVAFFDLTLFQSFHLPELLTGLPPNLYDGTPRPHVERLPRH</sequence>
<dbReference type="Gene3D" id="3.10.450.50">
    <property type="match status" value="1"/>
</dbReference>
<dbReference type="EC" id="2.7.7.6" evidence="2"/>
<evidence type="ECO:0000313" key="2">
    <source>
        <dbReference type="EMBL" id="TCC44094.1"/>
    </source>
</evidence>
<organism evidence="2 3">
    <name type="scientific">Kribbella capetownensis</name>
    <dbReference type="NCBI Taxonomy" id="1572659"/>
    <lineage>
        <taxon>Bacteria</taxon>
        <taxon>Bacillati</taxon>
        <taxon>Actinomycetota</taxon>
        <taxon>Actinomycetes</taxon>
        <taxon>Propionibacteriales</taxon>
        <taxon>Kribbellaceae</taxon>
        <taxon>Kribbella</taxon>
    </lineage>
</organism>
<dbReference type="EMBL" id="SJKD01000010">
    <property type="protein sequence ID" value="TCC44094.1"/>
    <property type="molecule type" value="Genomic_DNA"/>
</dbReference>
<dbReference type="InterPro" id="IPR037401">
    <property type="entry name" value="SnoaL-like"/>
</dbReference>
<dbReference type="SUPFAM" id="SSF54427">
    <property type="entry name" value="NTF2-like"/>
    <property type="match status" value="1"/>
</dbReference>
<name>A0A4R0JEU4_9ACTN</name>
<accession>A0A4R0JEU4</accession>
<dbReference type="InterPro" id="IPR032710">
    <property type="entry name" value="NTF2-like_dom_sf"/>
</dbReference>
<gene>
    <name evidence="2" type="ORF">E0H75_35055</name>
</gene>
<keyword evidence="2" id="KW-0808">Transferase</keyword>
<keyword evidence="2" id="KW-0548">Nucleotidyltransferase</keyword>
<dbReference type="Proteomes" id="UP000293342">
    <property type="component" value="Unassembled WGS sequence"/>
</dbReference>
<dbReference type="GO" id="GO:0003899">
    <property type="term" value="F:DNA-directed RNA polymerase activity"/>
    <property type="evidence" value="ECO:0007669"/>
    <property type="project" value="UniProtKB-EC"/>
</dbReference>
<dbReference type="Pfam" id="PF12680">
    <property type="entry name" value="SnoaL_2"/>
    <property type="match status" value="1"/>
</dbReference>
<dbReference type="OrthoDB" id="7376212at2"/>
<comment type="caution">
    <text evidence="2">The sequence shown here is derived from an EMBL/GenBank/DDBJ whole genome shotgun (WGS) entry which is preliminary data.</text>
</comment>
<evidence type="ECO:0000313" key="3">
    <source>
        <dbReference type="Proteomes" id="UP000293342"/>
    </source>
</evidence>
<reference evidence="2 3" key="1">
    <citation type="submission" date="2019-02" db="EMBL/GenBank/DDBJ databases">
        <title>Kribbella capetownensis sp. nov. and Kribbella speibonae sp. nov., isolated from soil.</title>
        <authorList>
            <person name="Curtis S.M."/>
            <person name="Norton I."/>
            <person name="Everest G.J."/>
            <person name="Meyers P.R."/>
        </authorList>
    </citation>
    <scope>NUCLEOTIDE SEQUENCE [LARGE SCALE GENOMIC DNA]</scope>
    <source>
        <strain evidence="2 3">YM53</strain>
    </source>
</reference>
<dbReference type="AlphaFoldDB" id="A0A4R0JEU4"/>
<keyword evidence="3" id="KW-1185">Reference proteome</keyword>
<protein>
    <submittedName>
        <fullName evidence="2">RNA polymerase subunit sigma-70</fullName>
        <ecNumber evidence="2">2.7.7.6</ecNumber>
    </submittedName>
</protein>
<evidence type="ECO:0000259" key="1">
    <source>
        <dbReference type="Pfam" id="PF12680"/>
    </source>
</evidence>
<feature type="domain" description="SnoaL-like" evidence="1">
    <location>
        <begin position="154"/>
        <end position="212"/>
    </location>
</feature>
<dbReference type="RefSeq" id="WP_131518016.1">
    <property type="nucleotide sequence ID" value="NZ_SJKD01000010.1"/>
</dbReference>